<dbReference type="AlphaFoldDB" id="A0AAN4PBC1"/>
<dbReference type="GO" id="GO:0030600">
    <property type="term" value="F:feruloyl esterase activity"/>
    <property type="evidence" value="ECO:0007669"/>
    <property type="project" value="UniProtKB-EC"/>
</dbReference>
<dbReference type="InterPro" id="IPR051299">
    <property type="entry name" value="AB_hydrolase_lip/est"/>
</dbReference>
<keyword evidence="2" id="KW-0719">Serine esterase</keyword>
<comment type="catalytic activity">
    <reaction evidence="5">
        <text>feruloyl-polysaccharide + H2O = ferulate + polysaccharide.</text>
        <dbReference type="EC" id="3.1.1.73"/>
    </reaction>
</comment>
<dbReference type="InterPro" id="IPR002921">
    <property type="entry name" value="Fungal_lipase-type"/>
</dbReference>
<evidence type="ECO:0000313" key="11">
    <source>
        <dbReference type="Proteomes" id="UP000051487"/>
    </source>
</evidence>
<dbReference type="Proteomes" id="UP000051487">
    <property type="component" value="Unassembled WGS sequence"/>
</dbReference>
<proteinExistence type="inferred from homology"/>
<dbReference type="PANTHER" id="PTHR46640:SF1">
    <property type="entry name" value="FUNGAL LIPASE-LIKE DOMAIN-CONTAINING PROTEIN-RELATED"/>
    <property type="match status" value="1"/>
</dbReference>
<comment type="similarity">
    <text evidence="6">Belongs to the AB hydrolase superfamily. FaeA family.</text>
</comment>
<evidence type="ECO:0000256" key="4">
    <source>
        <dbReference type="ARBA" id="ARBA00022801"/>
    </source>
</evidence>
<evidence type="ECO:0000256" key="7">
    <source>
        <dbReference type="ARBA" id="ARBA00041313"/>
    </source>
</evidence>
<evidence type="ECO:0000313" key="10">
    <source>
        <dbReference type="EMBL" id="GAQ03484.1"/>
    </source>
</evidence>
<accession>A0AAN4PBC1</accession>
<evidence type="ECO:0000256" key="1">
    <source>
        <dbReference type="ARBA" id="ARBA00013091"/>
    </source>
</evidence>
<keyword evidence="4" id="KW-0378">Hydrolase</keyword>
<feature type="domain" description="Fungal lipase-type" evidence="9">
    <location>
        <begin position="146"/>
        <end position="300"/>
    </location>
</feature>
<reference evidence="10 11" key="1">
    <citation type="submission" date="2015-11" db="EMBL/GenBank/DDBJ databases">
        <title>Aspergillus lentulus strain IFM 54703T.</title>
        <authorList>
            <person name="Kusuya Y."/>
            <person name="Sakai K."/>
            <person name="Kamei K."/>
            <person name="Takahashi H."/>
            <person name="Yaguchi T."/>
        </authorList>
    </citation>
    <scope>NUCLEOTIDE SEQUENCE [LARGE SCALE GENOMIC DNA]</scope>
    <source>
        <strain evidence="10 11">IFM 54703</strain>
    </source>
</reference>
<dbReference type="EMBL" id="BCLY01000001">
    <property type="protein sequence ID" value="GAQ03484.1"/>
    <property type="molecule type" value="Genomic_DNA"/>
</dbReference>
<dbReference type="InterPro" id="IPR029058">
    <property type="entry name" value="AB_hydrolase_fold"/>
</dbReference>
<organism evidence="10 11">
    <name type="scientific">Aspergillus lentulus</name>
    <dbReference type="NCBI Taxonomy" id="293939"/>
    <lineage>
        <taxon>Eukaryota</taxon>
        <taxon>Fungi</taxon>
        <taxon>Dikarya</taxon>
        <taxon>Ascomycota</taxon>
        <taxon>Pezizomycotina</taxon>
        <taxon>Eurotiomycetes</taxon>
        <taxon>Eurotiomycetidae</taxon>
        <taxon>Eurotiales</taxon>
        <taxon>Aspergillaceae</taxon>
        <taxon>Aspergillus</taxon>
        <taxon>Aspergillus subgen. Fumigati</taxon>
    </lineage>
</organism>
<keyword evidence="8" id="KW-0472">Membrane</keyword>
<sequence>MAHHEPIVTIFLEAQGLNKPKRLRLMVWGFSSIMLHKYCLFCVTIFACFSGLFAVSVEGATFGRDDEGQRQQISEELFESLEELSRLVDVSYCVGTTKIRKPFNCLSHCSEFQGFELVTTWNTGPFLSDSCGYIALSHGPSPKRIIVAFRGTYSIANTIIDLSAYPQAYVPYHPEDGKMSGHLRCLNCTVHAGFLASWSNTRAIVLEHVAAARARYPDYSLVLVGHSLGGAVAALAGVEMQLRGWDPQVTTFGEPRIGNKAFVGFLDRIFDLDGLGADAQDSRFRRVTHVNDPVPLLPLQEWGYEMHAGEIFIAKVELSPLPHDIRLCQGDNDARCIAGADGAVGLVLKELDDIPLTKQPLSKRVQSPHQAFLADRVLHSSADADVTDHEQLQTPFSLPWHLIPSRYRLWELFFAHRDYFWRLGLCVPGGDPTGKISDIQN</sequence>
<dbReference type="GO" id="GO:0006629">
    <property type="term" value="P:lipid metabolic process"/>
    <property type="evidence" value="ECO:0007669"/>
    <property type="project" value="InterPro"/>
</dbReference>
<evidence type="ECO:0000256" key="2">
    <source>
        <dbReference type="ARBA" id="ARBA00022487"/>
    </source>
</evidence>
<gene>
    <name evidence="10" type="ORF">ALT_0805</name>
</gene>
<keyword evidence="3" id="KW-0732">Signal</keyword>
<comment type="caution">
    <text evidence="10">The sequence shown here is derived from an EMBL/GenBank/DDBJ whole genome shotgun (WGS) entry which is preliminary data.</text>
</comment>
<dbReference type="SUPFAM" id="SSF53474">
    <property type="entry name" value="alpha/beta-Hydrolases"/>
    <property type="match status" value="1"/>
</dbReference>
<dbReference type="Pfam" id="PF01764">
    <property type="entry name" value="Lipase_3"/>
    <property type="match status" value="1"/>
</dbReference>
<evidence type="ECO:0000259" key="9">
    <source>
        <dbReference type="Pfam" id="PF01764"/>
    </source>
</evidence>
<keyword evidence="8" id="KW-1133">Transmembrane helix</keyword>
<dbReference type="Gene3D" id="3.40.50.1820">
    <property type="entry name" value="alpha/beta hydrolase"/>
    <property type="match status" value="1"/>
</dbReference>
<name>A0AAN4PBC1_ASPLE</name>
<evidence type="ECO:0000256" key="5">
    <source>
        <dbReference type="ARBA" id="ARBA00034075"/>
    </source>
</evidence>
<evidence type="ECO:0000256" key="8">
    <source>
        <dbReference type="SAM" id="Phobius"/>
    </source>
</evidence>
<protein>
    <recommendedName>
        <fullName evidence="1">feruloyl esterase</fullName>
        <ecNumber evidence="1">3.1.1.73</ecNumber>
    </recommendedName>
    <alternativeName>
        <fullName evidence="7">Ferulic acid esterase A</fullName>
    </alternativeName>
</protein>
<evidence type="ECO:0000256" key="3">
    <source>
        <dbReference type="ARBA" id="ARBA00022729"/>
    </source>
</evidence>
<evidence type="ECO:0000256" key="6">
    <source>
        <dbReference type="ARBA" id="ARBA00037991"/>
    </source>
</evidence>
<keyword evidence="8" id="KW-0812">Transmembrane</keyword>
<dbReference type="EC" id="3.1.1.73" evidence="1"/>
<dbReference type="CDD" id="cd00519">
    <property type="entry name" value="Lipase_3"/>
    <property type="match status" value="1"/>
</dbReference>
<feature type="transmembrane region" description="Helical" evidence="8">
    <location>
        <begin position="25"/>
        <end position="55"/>
    </location>
</feature>
<dbReference type="PANTHER" id="PTHR46640">
    <property type="entry name" value="TRIACYLGLYCEROL LIPASE, PUTATIVE (AFU_ORTHOLOGUE AFUA_6G06510)-RELATED"/>
    <property type="match status" value="1"/>
</dbReference>